<keyword evidence="2 6" id="KW-0812">Transmembrane</keyword>
<proteinExistence type="predicted"/>
<dbReference type="PANTHER" id="PTHR43332">
    <property type="entry name" value="INNER MEMBRANE TRANSPORT PERMEASE YADH-RELATED"/>
    <property type="match status" value="1"/>
</dbReference>
<feature type="transmembrane region" description="Helical" evidence="6">
    <location>
        <begin position="206"/>
        <end position="228"/>
    </location>
</feature>
<dbReference type="Proteomes" id="UP001430377">
    <property type="component" value="Unassembled WGS sequence"/>
</dbReference>
<keyword evidence="3 6" id="KW-1133">Transmembrane helix</keyword>
<dbReference type="AlphaFoldDB" id="A0AAW4PKV2"/>
<feature type="transmembrane region" description="Helical" evidence="6">
    <location>
        <begin position="53"/>
        <end position="71"/>
    </location>
</feature>
<evidence type="ECO:0000256" key="5">
    <source>
        <dbReference type="SAM" id="MobiDB-lite"/>
    </source>
</evidence>
<evidence type="ECO:0000256" key="4">
    <source>
        <dbReference type="ARBA" id="ARBA00023136"/>
    </source>
</evidence>
<dbReference type="InterPro" id="IPR000412">
    <property type="entry name" value="ABC_2_transport"/>
</dbReference>
<name>A0AAW4PKV2_9EURY</name>
<organism evidence="8 9">
    <name type="scientific">Haloarcula rubra</name>
    <dbReference type="NCBI Taxonomy" id="2487747"/>
    <lineage>
        <taxon>Archaea</taxon>
        <taxon>Methanobacteriati</taxon>
        <taxon>Methanobacteriota</taxon>
        <taxon>Stenosarchaea group</taxon>
        <taxon>Halobacteria</taxon>
        <taxon>Halobacteriales</taxon>
        <taxon>Haloarculaceae</taxon>
        <taxon>Haloarcula</taxon>
    </lineage>
</organism>
<dbReference type="Pfam" id="PF01061">
    <property type="entry name" value="ABC2_membrane"/>
    <property type="match status" value="1"/>
</dbReference>
<dbReference type="InterPro" id="IPR052522">
    <property type="entry name" value="ABC-2_transport_permease"/>
</dbReference>
<comment type="subcellular location">
    <subcellularLocation>
        <location evidence="1">Membrane</location>
        <topology evidence="1">Multi-pass membrane protein</topology>
    </subcellularLocation>
</comment>
<keyword evidence="4 6" id="KW-0472">Membrane</keyword>
<feature type="transmembrane region" description="Helical" evidence="6">
    <location>
        <begin position="170"/>
        <end position="194"/>
    </location>
</feature>
<gene>
    <name evidence="8" type="ORF">EGH21_03855</name>
</gene>
<feature type="region of interest" description="Disordered" evidence="5">
    <location>
        <begin position="1"/>
        <end position="25"/>
    </location>
</feature>
<keyword evidence="9" id="KW-1185">Reference proteome</keyword>
<feature type="domain" description="ABC transmembrane type-2" evidence="7">
    <location>
        <begin position="47"/>
        <end position="282"/>
    </location>
</feature>
<sequence length="287" mass="31338">MSHDTDVGTNGEGSPTTDSRDGAPTGLRARLVGLWTLLHREILRYVRRPRNTFLPPMITNVLYFTVFGVVLGERISGNDPNAFGGAGYILFILPGLVVLGMISNAFENASFSIFHGRWNEYIHEVLTSPLSHTEMVLAYVAASSLRGIVVGAIIWGVGLVFTPVTVANPFYLAAFMLVIPTLFAAFGVIGGLWARDFDYLTVMNQFIIRPLVFFGAVFYPLSALSGIWRQVTLLNPMVYMVNGVRYGVIPEAVAVPPNRSLLVLTGLTVAVVALDVELVRRGYGLVD</sequence>
<evidence type="ECO:0000256" key="6">
    <source>
        <dbReference type="SAM" id="Phobius"/>
    </source>
</evidence>
<dbReference type="PANTHER" id="PTHR43332:SF1">
    <property type="entry name" value="TRANSPORT PERMEASE PROTEIN"/>
    <property type="match status" value="1"/>
</dbReference>
<dbReference type="PRINTS" id="PR00164">
    <property type="entry name" value="ABC2TRNSPORT"/>
</dbReference>
<reference evidence="8 9" key="1">
    <citation type="submission" date="2021-06" db="EMBL/GenBank/DDBJ databases">
        <title>Halomicroarcula sp. a new haloarchaeum isolated from saline soil.</title>
        <authorList>
            <person name="Duran-Viseras A."/>
            <person name="Sanchez-Porro C."/>
            <person name="Ventosa A."/>
        </authorList>
    </citation>
    <scope>NUCLEOTIDE SEQUENCE [LARGE SCALE GENOMIC DNA]</scope>
    <source>
        <strain evidence="8 9">F13</strain>
    </source>
</reference>
<dbReference type="PIRSF" id="PIRSF006648">
    <property type="entry name" value="DrrB"/>
    <property type="match status" value="1"/>
</dbReference>
<dbReference type="InterPro" id="IPR047817">
    <property type="entry name" value="ABC2_TM_bact-type"/>
</dbReference>
<comment type="caution">
    <text evidence="8">The sequence shown here is derived from an EMBL/GenBank/DDBJ whole genome shotgun (WGS) entry which is preliminary data.</text>
</comment>
<feature type="transmembrane region" description="Helical" evidence="6">
    <location>
        <begin position="136"/>
        <end position="158"/>
    </location>
</feature>
<evidence type="ECO:0000256" key="3">
    <source>
        <dbReference type="ARBA" id="ARBA00022989"/>
    </source>
</evidence>
<evidence type="ECO:0000256" key="2">
    <source>
        <dbReference type="ARBA" id="ARBA00022692"/>
    </source>
</evidence>
<dbReference type="PROSITE" id="PS51012">
    <property type="entry name" value="ABC_TM2"/>
    <property type="match status" value="1"/>
</dbReference>
<accession>A0AAW4PKV2</accession>
<dbReference type="EMBL" id="RKLR01000001">
    <property type="protein sequence ID" value="MBX0322163.1"/>
    <property type="molecule type" value="Genomic_DNA"/>
</dbReference>
<evidence type="ECO:0000313" key="8">
    <source>
        <dbReference type="EMBL" id="MBX0322163.1"/>
    </source>
</evidence>
<feature type="transmembrane region" description="Helical" evidence="6">
    <location>
        <begin position="83"/>
        <end position="102"/>
    </location>
</feature>
<protein>
    <submittedName>
        <fullName evidence="8">ABC transporter permease</fullName>
    </submittedName>
</protein>
<evidence type="ECO:0000256" key="1">
    <source>
        <dbReference type="ARBA" id="ARBA00004141"/>
    </source>
</evidence>
<evidence type="ECO:0000313" key="9">
    <source>
        <dbReference type="Proteomes" id="UP001430377"/>
    </source>
</evidence>
<evidence type="ECO:0000259" key="7">
    <source>
        <dbReference type="PROSITE" id="PS51012"/>
    </source>
</evidence>
<dbReference type="GO" id="GO:0140359">
    <property type="term" value="F:ABC-type transporter activity"/>
    <property type="evidence" value="ECO:0007669"/>
    <property type="project" value="InterPro"/>
</dbReference>
<dbReference type="InterPro" id="IPR013525">
    <property type="entry name" value="ABC2_TM"/>
</dbReference>
<dbReference type="GO" id="GO:0043190">
    <property type="term" value="C:ATP-binding cassette (ABC) transporter complex"/>
    <property type="evidence" value="ECO:0007669"/>
    <property type="project" value="InterPro"/>
</dbReference>